<evidence type="ECO:0000256" key="1">
    <source>
        <dbReference type="SAM" id="Phobius"/>
    </source>
</evidence>
<gene>
    <name evidence="2" type="ORF">M8C21_019246</name>
</gene>
<dbReference type="PANTHER" id="PTHR33133">
    <property type="entry name" value="OS08G0107100 PROTEIN-RELATED"/>
    <property type="match status" value="1"/>
</dbReference>
<protein>
    <submittedName>
        <fullName evidence="2">Uncharacterized protein</fullName>
    </submittedName>
</protein>
<name>A0AAD5GC62_AMBAR</name>
<feature type="transmembrane region" description="Helical" evidence="1">
    <location>
        <begin position="59"/>
        <end position="81"/>
    </location>
</feature>
<proteinExistence type="predicted"/>
<organism evidence="2 3">
    <name type="scientific">Ambrosia artemisiifolia</name>
    <name type="common">Common ragweed</name>
    <dbReference type="NCBI Taxonomy" id="4212"/>
    <lineage>
        <taxon>Eukaryota</taxon>
        <taxon>Viridiplantae</taxon>
        <taxon>Streptophyta</taxon>
        <taxon>Embryophyta</taxon>
        <taxon>Tracheophyta</taxon>
        <taxon>Spermatophyta</taxon>
        <taxon>Magnoliopsida</taxon>
        <taxon>eudicotyledons</taxon>
        <taxon>Gunneridae</taxon>
        <taxon>Pentapetalae</taxon>
        <taxon>asterids</taxon>
        <taxon>campanulids</taxon>
        <taxon>Asterales</taxon>
        <taxon>Asteraceae</taxon>
        <taxon>Asteroideae</taxon>
        <taxon>Heliantheae alliance</taxon>
        <taxon>Heliantheae</taxon>
        <taxon>Ambrosia</taxon>
    </lineage>
</organism>
<feature type="transmembrane region" description="Helical" evidence="1">
    <location>
        <begin position="150"/>
        <end position="182"/>
    </location>
</feature>
<dbReference type="Proteomes" id="UP001206925">
    <property type="component" value="Unassembled WGS sequence"/>
</dbReference>
<feature type="transmembrane region" description="Helical" evidence="1">
    <location>
        <begin position="203"/>
        <end position="227"/>
    </location>
</feature>
<evidence type="ECO:0000313" key="3">
    <source>
        <dbReference type="Proteomes" id="UP001206925"/>
    </source>
</evidence>
<keyword evidence="1" id="KW-0472">Membrane</keyword>
<dbReference type="EMBL" id="JAMZMK010009180">
    <property type="protein sequence ID" value="KAI7736842.1"/>
    <property type="molecule type" value="Genomic_DNA"/>
</dbReference>
<keyword evidence="1" id="KW-0812">Transmembrane</keyword>
<evidence type="ECO:0000313" key="2">
    <source>
        <dbReference type="EMBL" id="KAI7736842.1"/>
    </source>
</evidence>
<reference evidence="2" key="1">
    <citation type="submission" date="2022-06" db="EMBL/GenBank/DDBJ databases">
        <title>Uncovering the hologenomic basis of an extraordinary plant invasion.</title>
        <authorList>
            <person name="Bieker V.C."/>
            <person name="Martin M.D."/>
            <person name="Gilbert T."/>
            <person name="Hodgins K."/>
            <person name="Battlay P."/>
            <person name="Petersen B."/>
            <person name="Wilson J."/>
        </authorList>
    </citation>
    <scope>NUCLEOTIDE SEQUENCE</scope>
    <source>
        <strain evidence="2">AA19_3_7</strain>
        <tissue evidence="2">Leaf</tissue>
    </source>
</reference>
<sequence length="293" mass="33181">MELTHVHTLNIRGVLSVSKRIILARYWHFISLSLFFLPLFISPTLIHRLSYQPFTHNHLITYLVTILVFVLALCATGTITYSTHHAFFGEPITFLDSLKSLTFSFFPLAFTAIIAYVLIVLISITFLMLVSAALMLVQSLVFVIDYNSVYFFWFSAIMGAILIAIVIYFYVEWSLAFVVVMVESKWGFSALMRSAYLVKGMRSVSLLVILYFGLCGAGFVLICSTSFNNGWPFGLLVFNTMLASFFLMMCLLRLTAANTVLYNYCKALHSELELEVGQGFVHEYMNLPSGDGW</sequence>
<feature type="transmembrane region" description="Helical" evidence="1">
    <location>
        <begin position="126"/>
        <end position="144"/>
    </location>
</feature>
<keyword evidence="1" id="KW-1133">Transmembrane helix</keyword>
<keyword evidence="3" id="KW-1185">Reference proteome</keyword>
<dbReference type="AlphaFoldDB" id="A0AAD5GC62"/>
<feature type="transmembrane region" description="Helical" evidence="1">
    <location>
        <begin position="101"/>
        <end position="119"/>
    </location>
</feature>
<feature type="transmembrane region" description="Helical" evidence="1">
    <location>
        <begin position="26"/>
        <end position="47"/>
    </location>
</feature>
<feature type="transmembrane region" description="Helical" evidence="1">
    <location>
        <begin position="233"/>
        <end position="252"/>
    </location>
</feature>
<comment type="caution">
    <text evidence="2">The sequence shown here is derived from an EMBL/GenBank/DDBJ whole genome shotgun (WGS) entry which is preliminary data.</text>
</comment>
<accession>A0AAD5GC62</accession>
<dbReference type="PANTHER" id="PTHR33133:SF50">
    <property type="entry name" value="TRANSMEMBRANE PROTEIN"/>
    <property type="match status" value="1"/>
</dbReference>